<keyword evidence="1" id="KW-0175">Coiled coil</keyword>
<gene>
    <name evidence="2" type="ORF">GNT65_20460</name>
</gene>
<keyword evidence="3" id="KW-1185">Reference proteome</keyword>
<reference evidence="2 3" key="1">
    <citation type="submission" date="2019-12" db="EMBL/GenBank/DDBJ databases">
        <title>Shewanella insulae sp. nov., isolated from a tidal flat.</title>
        <authorList>
            <person name="Yoon J.-H."/>
        </authorList>
    </citation>
    <scope>NUCLEOTIDE SEQUENCE [LARGE SCALE GENOMIC DNA]</scope>
    <source>
        <strain evidence="2 3">JBTF-M18</strain>
    </source>
</reference>
<accession>A0A6L7I6K0</accession>
<dbReference type="Gene3D" id="1.20.5.340">
    <property type="match status" value="1"/>
</dbReference>
<comment type="caution">
    <text evidence="2">The sequence shown here is derived from an EMBL/GenBank/DDBJ whole genome shotgun (WGS) entry which is preliminary data.</text>
</comment>
<protein>
    <recommendedName>
        <fullName evidence="4">DUF2730 family protein</fullName>
    </recommendedName>
</protein>
<dbReference type="RefSeq" id="WP_160798999.1">
    <property type="nucleotide sequence ID" value="NZ_WRPA01000037.1"/>
</dbReference>
<name>A0A6L7I6K0_9GAMM</name>
<dbReference type="AlphaFoldDB" id="A0A6L7I6K0"/>
<dbReference type="Proteomes" id="UP000474778">
    <property type="component" value="Unassembled WGS sequence"/>
</dbReference>
<feature type="coiled-coil region" evidence="1">
    <location>
        <begin position="30"/>
        <end position="64"/>
    </location>
</feature>
<evidence type="ECO:0000313" key="2">
    <source>
        <dbReference type="EMBL" id="MXR71031.1"/>
    </source>
</evidence>
<sequence>MNWLIWVSLGALFIGVWHEINRFPATGKSIIKLQERLDELESENRDLREKVENLDDEVLSLSNEIDKIKDPAYHQALEDGDDHVLYEMDKARGNI</sequence>
<proteinExistence type="predicted"/>
<evidence type="ECO:0008006" key="4">
    <source>
        <dbReference type="Google" id="ProtNLM"/>
    </source>
</evidence>
<dbReference type="EMBL" id="WRPA01000037">
    <property type="protein sequence ID" value="MXR71031.1"/>
    <property type="molecule type" value="Genomic_DNA"/>
</dbReference>
<organism evidence="2 3">
    <name type="scientific">Shewanella insulae</name>
    <dbReference type="NCBI Taxonomy" id="2681496"/>
    <lineage>
        <taxon>Bacteria</taxon>
        <taxon>Pseudomonadati</taxon>
        <taxon>Pseudomonadota</taxon>
        <taxon>Gammaproteobacteria</taxon>
        <taxon>Alteromonadales</taxon>
        <taxon>Shewanellaceae</taxon>
        <taxon>Shewanella</taxon>
    </lineage>
</organism>
<evidence type="ECO:0000313" key="3">
    <source>
        <dbReference type="Proteomes" id="UP000474778"/>
    </source>
</evidence>
<evidence type="ECO:0000256" key="1">
    <source>
        <dbReference type="SAM" id="Coils"/>
    </source>
</evidence>